<comment type="caution">
    <text evidence="4">The sequence shown here is derived from an EMBL/GenBank/DDBJ whole genome shotgun (WGS) entry which is preliminary data.</text>
</comment>
<feature type="domain" description="Methyltransferase" evidence="3">
    <location>
        <begin position="48"/>
        <end position="148"/>
    </location>
</feature>
<reference evidence="4 5" key="1">
    <citation type="submission" date="2020-03" db="EMBL/GenBank/DDBJ databases">
        <title>Genomic Encyclopedia of Type Strains, Phase IV (KMG-IV): sequencing the most valuable type-strain genomes for metagenomic binning, comparative biology and taxonomic classification.</title>
        <authorList>
            <person name="Goeker M."/>
        </authorList>
    </citation>
    <scope>NUCLEOTIDE SEQUENCE [LARGE SCALE GENOMIC DNA]</scope>
    <source>
        <strain evidence="4 5">DSM 22753</strain>
    </source>
</reference>
<evidence type="ECO:0000313" key="5">
    <source>
        <dbReference type="Proteomes" id="UP000788153"/>
    </source>
</evidence>
<proteinExistence type="predicted"/>
<keyword evidence="2" id="KW-0808">Transferase</keyword>
<organism evidence="4 5">
    <name type="scientific">Sphingomonas japonica</name>
    <dbReference type="NCBI Taxonomy" id="511662"/>
    <lineage>
        <taxon>Bacteria</taxon>
        <taxon>Pseudomonadati</taxon>
        <taxon>Pseudomonadota</taxon>
        <taxon>Alphaproteobacteria</taxon>
        <taxon>Sphingomonadales</taxon>
        <taxon>Sphingomonadaceae</taxon>
        <taxon>Sphingomonas</taxon>
    </lineage>
</organism>
<sequence>MTVAAAHARRMDGIYRSQRHFYDLTRKYYLLGRDRLIADLAPPPGGSVLEIGCGTGRNLIVAARRWPHARWFGLDISHAMLATARAGVARAGLDPRITLAQGDATDFDPQILFGVSGFDRIFMSYTLSMIPDWQAAIGAAVDALAPGGALHVVDFGQLERLPSPLRAGLFAWLRRFDVTPRADLEQWLRVAADARAASLAFESLYRGYAWSGVVRRD</sequence>
<dbReference type="CDD" id="cd02440">
    <property type="entry name" value="AdoMet_MTases"/>
    <property type="match status" value="1"/>
</dbReference>
<dbReference type="InterPro" id="IPR041698">
    <property type="entry name" value="Methyltransf_25"/>
</dbReference>
<dbReference type="PANTHER" id="PTHR43861">
    <property type="entry name" value="TRANS-ACONITATE 2-METHYLTRANSFERASE-RELATED"/>
    <property type="match status" value="1"/>
</dbReference>
<evidence type="ECO:0000256" key="1">
    <source>
        <dbReference type="ARBA" id="ARBA00022603"/>
    </source>
</evidence>
<dbReference type="PANTHER" id="PTHR43861:SF1">
    <property type="entry name" value="TRANS-ACONITATE 2-METHYLTRANSFERASE"/>
    <property type="match status" value="1"/>
</dbReference>
<dbReference type="InterPro" id="IPR029063">
    <property type="entry name" value="SAM-dependent_MTases_sf"/>
</dbReference>
<evidence type="ECO:0000259" key="3">
    <source>
        <dbReference type="Pfam" id="PF13649"/>
    </source>
</evidence>
<evidence type="ECO:0000313" key="4">
    <source>
        <dbReference type="EMBL" id="NIJ23586.1"/>
    </source>
</evidence>
<dbReference type="Gene3D" id="3.40.50.150">
    <property type="entry name" value="Vaccinia Virus protein VP39"/>
    <property type="match status" value="1"/>
</dbReference>
<dbReference type="EMBL" id="JAASQP010000001">
    <property type="protein sequence ID" value="NIJ23586.1"/>
    <property type="molecule type" value="Genomic_DNA"/>
</dbReference>
<evidence type="ECO:0000256" key="2">
    <source>
        <dbReference type="ARBA" id="ARBA00022679"/>
    </source>
</evidence>
<accession>A0ABX0U1K5</accession>
<dbReference type="Proteomes" id="UP000788153">
    <property type="component" value="Unassembled WGS sequence"/>
</dbReference>
<gene>
    <name evidence="4" type="ORF">FHT01_001128</name>
</gene>
<keyword evidence="5" id="KW-1185">Reference proteome</keyword>
<dbReference type="SUPFAM" id="SSF53335">
    <property type="entry name" value="S-adenosyl-L-methionine-dependent methyltransferases"/>
    <property type="match status" value="1"/>
</dbReference>
<dbReference type="Pfam" id="PF13649">
    <property type="entry name" value="Methyltransf_25"/>
    <property type="match status" value="1"/>
</dbReference>
<name>A0ABX0U1K5_9SPHN</name>
<dbReference type="RefSeq" id="WP_243846641.1">
    <property type="nucleotide sequence ID" value="NZ_BAAAEV010000001.1"/>
</dbReference>
<protein>
    <submittedName>
        <fullName evidence="4">S-adenosylmethionine-diacylgycerolhomoserine-N-methyltransferase</fullName>
    </submittedName>
</protein>
<keyword evidence="1" id="KW-0489">Methyltransferase</keyword>